<dbReference type="GeneID" id="20715977"/>
<dbReference type="KEGG" id="tot:TOT_030000833"/>
<dbReference type="AlphaFoldDB" id="J4D9S6"/>
<dbReference type="RefSeq" id="XP_009691871.1">
    <property type="nucleotide sequence ID" value="XM_009693576.1"/>
</dbReference>
<reference evidence="1 2" key="1">
    <citation type="journal article" date="2012" name="MBio">
        <title>Comparative genome analysis of three eukaryotic parasites with differing abilities to transform leukocytes reveals key mediators of Theileria-induced leukocyte transformation.</title>
        <authorList>
            <person name="Hayashida K."/>
            <person name="Hara Y."/>
            <person name="Abe T."/>
            <person name="Yamasaki C."/>
            <person name="Toyoda A."/>
            <person name="Kosuge T."/>
            <person name="Suzuki Y."/>
            <person name="Sato Y."/>
            <person name="Kawashima S."/>
            <person name="Katayama T."/>
            <person name="Wakaguri H."/>
            <person name="Inoue N."/>
            <person name="Homma K."/>
            <person name="Tada-Umezaki M."/>
            <person name="Yagi Y."/>
            <person name="Fujii Y."/>
            <person name="Habara T."/>
            <person name="Kanehisa M."/>
            <person name="Watanabe H."/>
            <person name="Ito K."/>
            <person name="Gojobori T."/>
            <person name="Sugawara H."/>
            <person name="Imanishi T."/>
            <person name="Weir W."/>
            <person name="Gardner M."/>
            <person name="Pain A."/>
            <person name="Shiels B."/>
            <person name="Hattori M."/>
            <person name="Nene V."/>
            <person name="Sugimoto C."/>
        </authorList>
    </citation>
    <scope>NUCLEOTIDE SEQUENCE [LARGE SCALE GENOMIC DNA]</scope>
    <source>
        <strain evidence="1 2">Shintoku</strain>
    </source>
</reference>
<evidence type="ECO:0000313" key="1">
    <source>
        <dbReference type="EMBL" id="BAM41570.1"/>
    </source>
</evidence>
<name>J4D9S6_THEOR</name>
<dbReference type="Proteomes" id="UP000003786">
    <property type="component" value="Chromosome 3"/>
</dbReference>
<protein>
    <submittedName>
        <fullName evidence="1">Uncharacterized protein</fullName>
    </submittedName>
</protein>
<keyword evidence="2" id="KW-1185">Reference proteome</keyword>
<evidence type="ECO:0000313" key="2">
    <source>
        <dbReference type="Proteomes" id="UP000003786"/>
    </source>
</evidence>
<dbReference type="VEuPathDB" id="PiroplasmaDB:TOT_030000833"/>
<organism evidence="1 2">
    <name type="scientific">Theileria orientalis strain Shintoku</name>
    <dbReference type="NCBI Taxonomy" id="869250"/>
    <lineage>
        <taxon>Eukaryota</taxon>
        <taxon>Sar</taxon>
        <taxon>Alveolata</taxon>
        <taxon>Apicomplexa</taxon>
        <taxon>Aconoidasida</taxon>
        <taxon>Piroplasmida</taxon>
        <taxon>Theileriidae</taxon>
        <taxon>Theileria</taxon>
    </lineage>
</organism>
<dbReference type="EMBL" id="AP011948">
    <property type="protein sequence ID" value="BAM41570.1"/>
    <property type="molecule type" value="Genomic_DNA"/>
</dbReference>
<sequence>MSKFGSVKYILFVNPEQQDSINSPNKKYSRVPVQISTLAGIENRTITVIIKYKQENHNHKQM</sequence>
<proteinExistence type="predicted"/>
<accession>J4D9S6</accession>
<gene>
    <name evidence="1" type="ORF">TOT_030000833</name>
</gene>